<dbReference type="GeneID" id="30031451"/>
<dbReference type="AlphaFoldDB" id="A0A1A0HG28"/>
<dbReference type="InterPro" id="IPR050281">
    <property type="entry name" value="Flavin_monoamine_oxidase"/>
</dbReference>
<dbReference type="PANTHER" id="PTHR10742">
    <property type="entry name" value="FLAVIN MONOAMINE OXIDASE"/>
    <property type="match status" value="1"/>
</dbReference>
<evidence type="ECO:0000259" key="1">
    <source>
        <dbReference type="Pfam" id="PF01593"/>
    </source>
</evidence>
<proteinExistence type="predicted"/>
<protein>
    <submittedName>
        <fullName evidence="2">FAD/NAD(P)-binding domain-containing protein</fullName>
    </submittedName>
</protein>
<keyword evidence="3" id="KW-1185">Reference proteome</keyword>
<accession>A0A1A0HG28</accession>
<dbReference type="SUPFAM" id="SSF54373">
    <property type="entry name" value="FAD-linked reductases, C-terminal domain"/>
    <property type="match status" value="1"/>
</dbReference>
<dbReference type="Pfam" id="PF01593">
    <property type="entry name" value="Amino_oxidase"/>
    <property type="match status" value="1"/>
</dbReference>
<dbReference type="Proteomes" id="UP000092555">
    <property type="component" value="Unassembled WGS sequence"/>
</dbReference>
<dbReference type="InterPro" id="IPR002937">
    <property type="entry name" value="Amino_oxidase"/>
</dbReference>
<gene>
    <name evidence="2" type="ORF">METBIDRAFT_76091</name>
</gene>
<dbReference type="InterPro" id="IPR036188">
    <property type="entry name" value="FAD/NAD-bd_sf"/>
</dbReference>
<dbReference type="STRING" id="869754.A0A1A0HG28"/>
<dbReference type="RefSeq" id="XP_018713421.1">
    <property type="nucleotide sequence ID" value="XM_018858475.1"/>
</dbReference>
<dbReference type="PANTHER" id="PTHR10742:SF410">
    <property type="entry name" value="LYSINE-SPECIFIC HISTONE DEMETHYLASE 2"/>
    <property type="match status" value="1"/>
</dbReference>
<sequence length="420" mass="47731">MHYSVIIIGGGMAAGQSNTLILEVKDRLGGRLKSHNSTLKPGVCYDLGALWFHDSLRNPLLEKAKKLGNVEYFYDDGKHIYASEHYRSVPAWEYERVMADIETFGFHGGELISCQAQVSQQVLRMWLEMWDGILWEVASAKHFFSWGADHLGRNAHDKNGFETVFRNELAELPEAYQKQNIRLNTQVTHINYENNDYVTLTTSEGSVYTSDYVVVTAPLSVLRITDQNDRHILNWAPSLPQRFQNFLPECHYGSLGKVVLEFEKCFWPTDVHRFYILASEMSSLDIVRPWQNPTLIINYFAIAKVPSLVFLTQEPVSTQVERWSGKQIWQLFEPVVKQIATGPISEPFEILKSDWNNDPWTQGSYTAGRINTRLADEGCLRFAGAETIGGSSNGCAHGAFLSGEREARFILLQEKVLSKI</sequence>
<comment type="caution">
    <text evidence="2">The sequence shown here is derived from an EMBL/GenBank/DDBJ whole genome shotgun (WGS) entry which is preliminary data.</text>
</comment>
<dbReference type="EMBL" id="LXTC01000001">
    <property type="protein sequence ID" value="OBA22940.1"/>
    <property type="molecule type" value="Genomic_DNA"/>
</dbReference>
<name>A0A1A0HG28_9ASCO</name>
<reference evidence="2 3" key="1">
    <citation type="submission" date="2016-05" db="EMBL/GenBank/DDBJ databases">
        <title>Comparative genomics of biotechnologically important yeasts.</title>
        <authorList>
            <consortium name="DOE Joint Genome Institute"/>
            <person name="Riley R."/>
            <person name="Haridas S."/>
            <person name="Wolfe K.H."/>
            <person name="Lopes M.R."/>
            <person name="Hittinger C.T."/>
            <person name="Goker M."/>
            <person name="Salamov A."/>
            <person name="Wisecaver J."/>
            <person name="Long T.M."/>
            <person name="Aerts A.L."/>
            <person name="Barry K."/>
            <person name="Choi C."/>
            <person name="Clum A."/>
            <person name="Coughlan A.Y."/>
            <person name="Deshpande S."/>
            <person name="Douglass A.P."/>
            <person name="Hanson S.J."/>
            <person name="Klenk H.-P."/>
            <person name="LaButti K."/>
            <person name="Lapidus A."/>
            <person name="Lindquist E."/>
            <person name="Lipzen A."/>
            <person name="Meier-kolthoff J.P."/>
            <person name="Ohm R.A."/>
            <person name="Otillar R.P."/>
            <person name="Pangilinan J."/>
            <person name="Peng Y."/>
            <person name="Rokas A."/>
            <person name="Rosa C.A."/>
            <person name="Scheuner C."/>
            <person name="Sibirny A.A."/>
            <person name="Slot J.C."/>
            <person name="Stielow J.B."/>
            <person name="Sun H."/>
            <person name="Kurtzman C.P."/>
            <person name="Blackwell M."/>
            <person name="Grigoriev I.V."/>
            <person name="Jeffries T.W."/>
        </authorList>
    </citation>
    <scope>NUCLEOTIDE SEQUENCE [LARGE SCALE GENOMIC DNA]</scope>
    <source>
        <strain evidence="2 3">NRRL YB-4993</strain>
    </source>
</reference>
<evidence type="ECO:0000313" key="2">
    <source>
        <dbReference type="EMBL" id="OBA22940.1"/>
    </source>
</evidence>
<dbReference type="Gene3D" id="3.90.660.10">
    <property type="match status" value="1"/>
</dbReference>
<dbReference type="GO" id="GO:0016491">
    <property type="term" value="F:oxidoreductase activity"/>
    <property type="evidence" value="ECO:0007669"/>
    <property type="project" value="InterPro"/>
</dbReference>
<dbReference type="OrthoDB" id="5046242at2759"/>
<evidence type="ECO:0000313" key="3">
    <source>
        <dbReference type="Proteomes" id="UP000092555"/>
    </source>
</evidence>
<dbReference type="Gene3D" id="3.50.50.60">
    <property type="entry name" value="FAD/NAD(P)-binding domain"/>
    <property type="match status" value="1"/>
</dbReference>
<feature type="domain" description="Amine oxidase" evidence="1">
    <location>
        <begin position="14"/>
        <end position="410"/>
    </location>
</feature>
<dbReference type="SUPFAM" id="SSF51905">
    <property type="entry name" value="FAD/NAD(P)-binding domain"/>
    <property type="match status" value="1"/>
</dbReference>
<organism evidence="2 3">
    <name type="scientific">Metschnikowia bicuspidata var. bicuspidata NRRL YB-4993</name>
    <dbReference type="NCBI Taxonomy" id="869754"/>
    <lineage>
        <taxon>Eukaryota</taxon>
        <taxon>Fungi</taxon>
        <taxon>Dikarya</taxon>
        <taxon>Ascomycota</taxon>
        <taxon>Saccharomycotina</taxon>
        <taxon>Pichiomycetes</taxon>
        <taxon>Metschnikowiaceae</taxon>
        <taxon>Metschnikowia</taxon>
    </lineage>
</organism>